<evidence type="ECO:0000313" key="3">
    <source>
        <dbReference type="EMBL" id="CAF3697550.1"/>
    </source>
</evidence>
<evidence type="ECO:0000313" key="2">
    <source>
        <dbReference type="EMBL" id="CAF1490808.1"/>
    </source>
</evidence>
<feature type="non-terminal residue" evidence="1">
    <location>
        <position position="1"/>
    </location>
</feature>
<gene>
    <name evidence="1" type="ORF">GPM918_LOCUS9481</name>
    <name evidence="2" type="ORF">OVA965_LOCUS36488</name>
    <name evidence="3" type="ORF">SRO942_LOCUS9482</name>
    <name evidence="4" type="ORF">TMI583_LOCUS37500</name>
</gene>
<evidence type="ECO:0000313" key="1">
    <source>
        <dbReference type="EMBL" id="CAF0917652.1"/>
    </source>
</evidence>
<proteinExistence type="predicted"/>
<evidence type="ECO:0000313" key="4">
    <source>
        <dbReference type="EMBL" id="CAF4280062.1"/>
    </source>
</evidence>
<dbReference type="EMBL" id="CAJNOK010033083">
    <property type="protein sequence ID" value="CAF1490808.1"/>
    <property type="molecule type" value="Genomic_DNA"/>
</dbReference>
<dbReference type="Proteomes" id="UP000677228">
    <property type="component" value="Unassembled WGS sequence"/>
</dbReference>
<accession>A0A814AS46</accession>
<name>A0A814AS46_9BILA</name>
<protein>
    <submittedName>
        <fullName evidence="1">Uncharacterized protein</fullName>
    </submittedName>
</protein>
<dbReference type="AlphaFoldDB" id="A0A814AS46"/>
<dbReference type="Proteomes" id="UP000682733">
    <property type="component" value="Unassembled WGS sequence"/>
</dbReference>
<dbReference type="EMBL" id="CAJOBA010055042">
    <property type="protein sequence ID" value="CAF4280062.1"/>
    <property type="molecule type" value="Genomic_DNA"/>
</dbReference>
<organism evidence="1 5">
    <name type="scientific">Didymodactylos carnosus</name>
    <dbReference type="NCBI Taxonomy" id="1234261"/>
    <lineage>
        <taxon>Eukaryota</taxon>
        <taxon>Metazoa</taxon>
        <taxon>Spiralia</taxon>
        <taxon>Gnathifera</taxon>
        <taxon>Rotifera</taxon>
        <taxon>Eurotatoria</taxon>
        <taxon>Bdelloidea</taxon>
        <taxon>Philodinida</taxon>
        <taxon>Philodinidae</taxon>
        <taxon>Didymodactylos</taxon>
    </lineage>
</organism>
<dbReference type="InterPro" id="IPR025597">
    <property type="entry name" value="DUF4345"/>
</dbReference>
<dbReference type="EMBL" id="CAJNOQ010001767">
    <property type="protein sequence ID" value="CAF0917652.1"/>
    <property type="molecule type" value="Genomic_DNA"/>
</dbReference>
<sequence length="107" mass="12022">DIIKFELDEHARFLYPLQVDSHHRYLSGLTLALGLIYWSQIPNVKHSGATVRLLTFLVAAGGLGRLLGCLITGSIPDTINFIGLIMELIFKPSVAYWQLEITQRKDV</sequence>
<dbReference type="EMBL" id="CAJOBC010001767">
    <property type="protein sequence ID" value="CAF3697550.1"/>
    <property type="molecule type" value="Genomic_DNA"/>
</dbReference>
<dbReference type="Pfam" id="PF14248">
    <property type="entry name" value="DUF4345"/>
    <property type="match status" value="1"/>
</dbReference>
<dbReference type="Proteomes" id="UP000663829">
    <property type="component" value="Unassembled WGS sequence"/>
</dbReference>
<dbReference type="Proteomes" id="UP000681722">
    <property type="component" value="Unassembled WGS sequence"/>
</dbReference>
<evidence type="ECO:0000313" key="5">
    <source>
        <dbReference type="Proteomes" id="UP000663829"/>
    </source>
</evidence>
<comment type="caution">
    <text evidence="1">The sequence shown here is derived from an EMBL/GenBank/DDBJ whole genome shotgun (WGS) entry which is preliminary data.</text>
</comment>
<reference evidence="1" key="1">
    <citation type="submission" date="2021-02" db="EMBL/GenBank/DDBJ databases">
        <authorList>
            <person name="Nowell W R."/>
        </authorList>
    </citation>
    <scope>NUCLEOTIDE SEQUENCE</scope>
</reference>
<dbReference type="OrthoDB" id="10018743at2759"/>
<keyword evidence="5" id="KW-1185">Reference proteome</keyword>